<reference evidence="1 2" key="1">
    <citation type="submission" date="2016-05" db="EMBL/GenBank/DDBJ databases">
        <title>A degradative enzymes factory behind the ericoid mycorrhizal symbiosis.</title>
        <authorList>
            <consortium name="DOE Joint Genome Institute"/>
            <person name="Martino E."/>
            <person name="Morin E."/>
            <person name="Grelet G."/>
            <person name="Kuo A."/>
            <person name="Kohler A."/>
            <person name="Daghino S."/>
            <person name="Barry K."/>
            <person name="Choi C."/>
            <person name="Cichocki N."/>
            <person name="Clum A."/>
            <person name="Copeland A."/>
            <person name="Hainaut M."/>
            <person name="Haridas S."/>
            <person name="Labutti K."/>
            <person name="Lindquist E."/>
            <person name="Lipzen A."/>
            <person name="Khouja H.-R."/>
            <person name="Murat C."/>
            <person name="Ohm R."/>
            <person name="Olson A."/>
            <person name="Spatafora J."/>
            <person name="Veneault-Fourrey C."/>
            <person name="Henrissat B."/>
            <person name="Grigoriev I."/>
            <person name="Martin F."/>
            <person name="Perotto S."/>
        </authorList>
    </citation>
    <scope>NUCLEOTIDE SEQUENCE [LARGE SCALE GENOMIC DNA]</scope>
    <source>
        <strain evidence="1 2">UAMH 7357</strain>
    </source>
</reference>
<organism evidence="1 2">
    <name type="scientific">Hyaloscypha hepaticicola</name>
    <dbReference type="NCBI Taxonomy" id="2082293"/>
    <lineage>
        <taxon>Eukaryota</taxon>
        <taxon>Fungi</taxon>
        <taxon>Dikarya</taxon>
        <taxon>Ascomycota</taxon>
        <taxon>Pezizomycotina</taxon>
        <taxon>Leotiomycetes</taxon>
        <taxon>Helotiales</taxon>
        <taxon>Hyaloscyphaceae</taxon>
        <taxon>Hyaloscypha</taxon>
    </lineage>
</organism>
<evidence type="ECO:0008006" key="3">
    <source>
        <dbReference type="Google" id="ProtNLM"/>
    </source>
</evidence>
<gene>
    <name evidence="1" type="ORF">NA56DRAFT_666494</name>
</gene>
<dbReference type="AlphaFoldDB" id="A0A2J6PE47"/>
<evidence type="ECO:0000313" key="1">
    <source>
        <dbReference type="EMBL" id="PMD12312.1"/>
    </source>
</evidence>
<evidence type="ECO:0000313" key="2">
    <source>
        <dbReference type="Proteomes" id="UP000235672"/>
    </source>
</evidence>
<dbReference type="EMBL" id="KZ613554">
    <property type="protein sequence ID" value="PMD12312.1"/>
    <property type="molecule type" value="Genomic_DNA"/>
</dbReference>
<dbReference type="Proteomes" id="UP000235672">
    <property type="component" value="Unassembled WGS sequence"/>
</dbReference>
<sequence length="202" mass="23096">MPMCQLRRLQKFLAPLHGDSTGPCLIWMDVLCVPTADEHRESRKMAVSQIAQTFRDAEKILVLDTTLLETPLRFGAVELAIRIIGFDWMRRVWTLEETMVACAGDRSRKLVFRLKGGEARLDKLLWNLERNRSPYARSATIALKKHLTPPMTSLNCNYNRSWDPKASHFVQLVKGVEYRNTSKPGDEIFCQHAGNQLTQSVP</sequence>
<dbReference type="PANTHER" id="PTHR39596:SF2">
    <property type="entry name" value="HET DOMAIN PROTEIN (AFU_ORTHOLOGUE AFUA_1G17550)-RELATED"/>
    <property type="match status" value="1"/>
</dbReference>
<name>A0A2J6PE47_9HELO</name>
<protein>
    <recommendedName>
        <fullName evidence="3">Heterokaryon incompatibility domain-containing protein</fullName>
    </recommendedName>
</protein>
<dbReference type="OrthoDB" id="2426273at2759"/>
<dbReference type="PANTHER" id="PTHR39596">
    <property type="match status" value="1"/>
</dbReference>
<proteinExistence type="predicted"/>
<accession>A0A2J6PE47</accession>
<keyword evidence="2" id="KW-1185">Reference proteome</keyword>